<sequence length="163" mass="18521">MGEKKVLTRENLPTKELQQSIEKNFKGLTLNYNEAYYLDYEVDEDTGIINKKNQVPHYTKEQTIRNMKALKSAYLIANGAAAPIEIITFRKKYHIAASTLSLILGFSKNTISNIENEGVTSLPSGRLIKVCLNDKKILSQYIQTSFFLDSNKKNELVERLSSL</sequence>
<gene>
    <name evidence="1" type="ORF">HELGO_WM88371</name>
</gene>
<dbReference type="EMBL" id="CACVAS010000053">
    <property type="protein sequence ID" value="CAA6808508.1"/>
    <property type="molecule type" value="Genomic_DNA"/>
</dbReference>
<name>A0A6S6SJ81_9BACT</name>
<dbReference type="AlphaFoldDB" id="A0A6S6SJ81"/>
<evidence type="ECO:0000313" key="1">
    <source>
        <dbReference type="EMBL" id="CAA6808508.1"/>
    </source>
</evidence>
<proteinExistence type="predicted"/>
<reference evidence="1" key="1">
    <citation type="submission" date="2020-01" db="EMBL/GenBank/DDBJ databases">
        <authorList>
            <person name="Meier V. D."/>
            <person name="Meier V D."/>
        </authorList>
    </citation>
    <scope>NUCLEOTIDE SEQUENCE</scope>
    <source>
        <strain evidence="1">HLG_WM_MAG_01</strain>
    </source>
</reference>
<protein>
    <submittedName>
        <fullName evidence="1">Zinc finger/helix-turn-helix protein</fullName>
    </submittedName>
</protein>
<accession>A0A6S6SJ81</accession>
<organism evidence="1">
    <name type="scientific">uncultured Sulfurovum sp</name>
    <dbReference type="NCBI Taxonomy" id="269237"/>
    <lineage>
        <taxon>Bacteria</taxon>
        <taxon>Pseudomonadati</taxon>
        <taxon>Campylobacterota</taxon>
        <taxon>Epsilonproteobacteria</taxon>
        <taxon>Campylobacterales</taxon>
        <taxon>Sulfurovaceae</taxon>
        <taxon>Sulfurovum</taxon>
        <taxon>environmental samples</taxon>
    </lineage>
</organism>